<name>M5RLE1_9BACT</name>
<gene>
    <name evidence="1" type="ORF">RMSM_02944</name>
</gene>
<evidence type="ECO:0000313" key="2">
    <source>
        <dbReference type="Proteomes" id="UP000011991"/>
    </source>
</evidence>
<organism evidence="1 2">
    <name type="scientific">Rhodopirellula maiorica SM1</name>
    <dbReference type="NCBI Taxonomy" id="1265738"/>
    <lineage>
        <taxon>Bacteria</taxon>
        <taxon>Pseudomonadati</taxon>
        <taxon>Planctomycetota</taxon>
        <taxon>Planctomycetia</taxon>
        <taxon>Pirellulales</taxon>
        <taxon>Pirellulaceae</taxon>
        <taxon>Novipirellula</taxon>
    </lineage>
</organism>
<dbReference type="AlphaFoldDB" id="M5RLE1"/>
<sequence>MWFSLPPRGRGSKPNKEDICKRFDNRLRCSYLRATFEGGN</sequence>
<dbReference type="EMBL" id="ANOG01000421">
    <property type="protein sequence ID" value="EMI20130.1"/>
    <property type="molecule type" value="Genomic_DNA"/>
</dbReference>
<reference evidence="1 2" key="1">
    <citation type="journal article" date="2013" name="Mar. Genomics">
        <title>Expression of sulfatases in Rhodopirellula baltica and the diversity of sulfatases in the genus Rhodopirellula.</title>
        <authorList>
            <person name="Wegner C.E."/>
            <person name="Richter-Heitmann T."/>
            <person name="Klindworth A."/>
            <person name="Klockow C."/>
            <person name="Richter M."/>
            <person name="Achstetter T."/>
            <person name="Glockner F.O."/>
            <person name="Harder J."/>
        </authorList>
    </citation>
    <scope>NUCLEOTIDE SEQUENCE [LARGE SCALE GENOMIC DNA]</scope>
    <source>
        <strain evidence="1 2">SM1</strain>
    </source>
</reference>
<dbReference type="Proteomes" id="UP000011991">
    <property type="component" value="Unassembled WGS sequence"/>
</dbReference>
<proteinExistence type="predicted"/>
<comment type="caution">
    <text evidence="1">The sequence shown here is derived from an EMBL/GenBank/DDBJ whole genome shotgun (WGS) entry which is preliminary data.</text>
</comment>
<accession>M5RLE1</accession>
<keyword evidence="2" id="KW-1185">Reference proteome</keyword>
<evidence type="ECO:0000313" key="1">
    <source>
        <dbReference type="EMBL" id="EMI20130.1"/>
    </source>
</evidence>
<protein>
    <submittedName>
        <fullName evidence="1">Uncharacterized protein</fullName>
    </submittedName>
</protein>